<dbReference type="AlphaFoldDB" id="A0A0L0LS80"/>
<dbReference type="EMBL" id="CP021558">
    <property type="protein sequence ID" value="AUE03984.1"/>
    <property type="molecule type" value="Genomic_DNA"/>
</dbReference>
<evidence type="ECO:0000256" key="1">
    <source>
        <dbReference type="ARBA" id="ARBA00004651"/>
    </source>
</evidence>
<feature type="transmembrane region" description="Helical" evidence="5">
    <location>
        <begin position="225"/>
        <end position="249"/>
    </location>
</feature>
<organism evidence="8 11">
    <name type="scientific">Bifidobacterium breve</name>
    <dbReference type="NCBI Taxonomy" id="1685"/>
    <lineage>
        <taxon>Bacteria</taxon>
        <taxon>Bacillati</taxon>
        <taxon>Actinomycetota</taxon>
        <taxon>Actinomycetes</taxon>
        <taxon>Bifidobacteriales</taxon>
        <taxon>Bifidobacteriaceae</taxon>
        <taxon>Bifidobacterium</taxon>
    </lineage>
</organism>
<feature type="transmembrane region" description="Helical" evidence="5">
    <location>
        <begin position="111"/>
        <end position="131"/>
    </location>
</feature>
<dbReference type="Proteomes" id="UP000232491">
    <property type="component" value="Chromosome"/>
</dbReference>
<evidence type="ECO:0000313" key="9">
    <source>
        <dbReference type="EMBL" id="MCB5645428.1"/>
    </source>
</evidence>
<feature type="transmembrane region" description="Helical" evidence="5">
    <location>
        <begin position="143"/>
        <end position="168"/>
    </location>
</feature>
<keyword evidence="2 5" id="KW-0812">Transmembrane</keyword>
<protein>
    <submittedName>
        <fullName evidence="10">Alpha-ketoglutarate permease</fullName>
    </submittedName>
    <submittedName>
        <fullName evidence="9">MFS transporter</fullName>
    </submittedName>
    <submittedName>
        <fullName evidence="8">Transporter MFS family</fullName>
    </submittedName>
</protein>
<evidence type="ECO:0000256" key="5">
    <source>
        <dbReference type="SAM" id="Phobius"/>
    </source>
</evidence>
<feature type="transmembrane region" description="Helical" evidence="5">
    <location>
        <begin position="299"/>
        <end position="315"/>
    </location>
</feature>
<feature type="transmembrane region" description="Helical" evidence="5">
    <location>
        <begin position="392"/>
        <end position="408"/>
    </location>
</feature>
<dbReference type="GeneID" id="29242267"/>
<evidence type="ECO:0000256" key="4">
    <source>
        <dbReference type="ARBA" id="ARBA00023136"/>
    </source>
</evidence>
<dbReference type="InterPro" id="IPR052714">
    <property type="entry name" value="MFS_Exporter"/>
</dbReference>
<feature type="transmembrane region" description="Helical" evidence="5">
    <location>
        <begin position="362"/>
        <end position="386"/>
    </location>
</feature>
<dbReference type="Proteomes" id="UP001198148">
    <property type="component" value="Unassembled WGS sequence"/>
</dbReference>
<dbReference type="RefSeq" id="WP_003829872.1">
    <property type="nucleotide sequence ID" value="NZ_BCXL01000026.1"/>
</dbReference>
<evidence type="ECO:0000256" key="2">
    <source>
        <dbReference type="ARBA" id="ARBA00022692"/>
    </source>
</evidence>
<dbReference type="Gene3D" id="1.20.1250.20">
    <property type="entry name" value="MFS general substrate transporter like domains"/>
    <property type="match status" value="2"/>
</dbReference>
<evidence type="ECO:0000313" key="11">
    <source>
        <dbReference type="Proteomes" id="UP000232491"/>
    </source>
</evidence>
<feature type="transmembrane region" description="Helical" evidence="5">
    <location>
        <begin position="50"/>
        <end position="67"/>
    </location>
</feature>
<evidence type="ECO:0000256" key="3">
    <source>
        <dbReference type="ARBA" id="ARBA00022989"/>
    </source>
</evidence>
<dbReference type="CDD" id="cd17337">
    <property type="entry name" value="MFS_CsbX"/>
    <property type="match status" value="1"/>
</dbReference>
<dbReference type="PANTHER" id="PTHR23531:SF1">
    <property type="entry name" value="QUINOLENE RESISTANCE PROTEIN NORA"/>
    <property type="match status" value="1"/>
</dbReference>
<dbReference type="GO" id="GO:0005886">
    <property type="term" value="C:plasma membrane"/>
    <property type="evidence" value="ECO:0007669"/>
    <property type="project" value="UniProtKB-SubCell"/>
</dbReference>
<reference evidence="9" key="3">
    <citation type="submission" date="2021-10" db="EMBL/GenBank/DDBJ databases">
        <title>Collection of gut derived symbiotic bacterial strains cultured from healthy donors.</title>
        <authorList>
            <person name="Lin H."/>
            <person name="Littmann E."/>
            <person name="Claire K."/>
            <person name="Pamer E."/>
        </authorList>
    </citation>
    <scope>NUCLEOTIDE SEQUENCE</scope>
    <source>
        <strain evidence="9">MSK.23.105</strain>
    </source>
</reference>
<keyword evidence="3 5" id="KW-1133">Transmembrane helix</keyword>
<dbReference type="Proteomes" id="UP000232609">
    <property type="component" value="Chromosome"/>
</dbReference>
<feature type="transmembrane region" description="Helical" evidence="5">
    <location>
        <begin position="79"/>
        <end position="99"/>
    </location>
</feature>
<reference evidence="11 12" key="1">
    <citation type="submission" date="2017-05" db="EMBL/GenBank/DDBJ databases">
        <title>Comparative genomics and methylome analysis of the gut commensal Bifidobacterium breve.</title>
        <authorList>
            <person name="Bottacini F."/>
            <person name="Morrissey R."/>
            <person name="Roberts R.J."/>
            <person name="James K."/>
            <person name="van Breen J."/>
            <person name="Egan M."/>
            <person name="Lambert J."/>
            <person name="van Limpt K."/>
            <person name="Stanton C."/>
            <person name="Knol J."/>
            <person name="O' Connell Motherway M."/>
            <person name="van Sinderen D."/>
        </authorList>
    </citation>
    <scope>NUCLEOTIDE SEQUENCE [LARGE SCALE GENOMIC DNA]</scope>
    <source>
        <strain evidence="8 11">215W447a</strain>
        <strain evidence="7 12">NRBB51</strain>
    </source>
</reference>
<dbReference type="PANTHER" id="PTHR23531">
    <property type="entry name" value="QUINOLENE RESISTANCE PROTEIN NORA"/>
    <property type="match status" value="1"/>
</dbReference>
<dbReference type="SUPFAM" id="SSF103473">
    <property type="entry name" value="MFS general substrate transporter"/>
    <property type="match status" value="1"/>
</dbReference>
<feature type="transmembrane region" description="Helical" evidence="5">
    <location>
        <begin position="12"/>
        <end position="30"/>
    </location>
</feature>
<evidence type="ECO:0000313" key="7">
    <source>
        <dbReference type="EMBL" id="AUD81809.1"/>
    </source>
</evidence>
<dbReference type="InterPro" id="IPR020846">
    <property type="entry name" value="MFS_dom"/>
</dbReference>
<dbReference type="GO" id="GO:0022857">
    <property type="term" value="F:transmembrane transporter activity"/>
    <property type="evidence" value="ECO:0007669"/>
    <property type="project" value="InterPro"/>
</dbReference>
<evidence type="ECO:0000313" key="12">
    <source>
        <dbReference type="Proteomes" id="UP000232609"/>
    </source>
</evidence>
<feature type="transmembrane region" description="Helical" evidence="5">
    <location>
        <begin position="174"/>
        <end position="192"/>
    </location>
</feature>
<dbReference type="PROSITE" id="PS50850">
    <property type="entry name" value="MFS"/>
    <property type="match status" value="1"/>
</dbReference>
<feature type="domain" description="Major facilitator superfamily (MFS) profile" evidence="6">
    <location>
        <begin position="13"/>
        <end position="413"/>
    </location>
</feature>
<dbReference type="Proteomes" id="UP000494173">
    <property type="component" value="Unassembled WGS sequence"/>
</dbReference>
<feature type="transmembrane region" description="Helical" evidence="5">
    <location>
        <begin position="269"/>
        <end position="287"/>
    </location>
</feature>
<dbReference type="EMBL" id="JAJBPF010000022">
    <property type="protein sequence ID" value="MCB5645428.1"/>
    <property type="molecule type" value="Genomic_DNA"/>
</dbReference>
<dbReference type="InterPro" id="IPR011701">
    <property type="entry name" value="MFS"/>
</dbReference>
<evidence type="ECO:0000313" key="8">
    <source>
        <dbReference type="EMBL" id="AUE03984.1"/>
    </source>
</evidence>
<proteinExistence type="predicted"/>
<evidence type="ECO:0000313" key="13">
    <source>
        <dbReference type="Proteomes" id="UP000494173"/>
    </source>
</evidence>
<dbReference type="Pfam" id="PF07690">
    <property type="entry name" value="MFS_1"/>
    <property type="match status" value="2"/>
</dbReference>
<sequence>MIRLLERLGVPRVLMLGFLAVAIFMTGDGFELTFLSKFMVDQGFTSSQASLLVTVYGLFAAAGGWSAGMLAEMFGARRVMMFGACWWIGIHLLFLGVAIPSRIYPLILGLYALRGIGYPLFIYSFVVLMAQHISPSRLASATGFFWTCFSLGIGVFGAYLPSFIMPVFGEYRTFWFALPFSIVGTIMCFLFVPKNKVVKGEGLSRKEQLKELAEGATILVTNRKILICAIIRIINNLLLYGFPVIMPLYLCTTHNGGINIFKTEEWMRIWGFVFVVTLIFNTFWGWFMDRFGWVWPMRWFGCAVLAVGSVAFYYIPQWFGANALMMIVASIIVGIGTCAFSSLPTIMTLYAGEGKQGAALSAYNLAAGLTTFAGPGVATILLPVIGYGGVCWTYAALYVLAFVLTLFIRPRQPGFDEHGHRIAKAKNGTAPQDDAVPAVNTVSEESIGVGVAAAEAV</sequence>
<dbReference type="NCBIfam" id="TIGR00897">
    <property type="entry name" value="2A0118"/>
    <property type="match status" value="1"/>
</dbReference>
<dbReference type="EMBL" id="CABWKB010000001">
    <property type="protein sequence ID" value="VWQ12297.1"/>
    <property type="molecule type" value="Genomic_DNA"/>
</dbReference>
<accession>A0A0L0LS80</accession>
<dbReference type="InterPro" id="IPR004748">
    <property type="entry name" value="Polyol_permease-like"/>
</dbReference>
<name>A0A0L0LS80_BIFBR</name>
<evidence type="ECO:0000313" key="10">
    <source>
        <dbReference type="EMBL" id="VWQ12297.1"/>
    </source>
</evidence>
<feature type="transmembrane region" description="Helical" evidence="5">
    <location>
        <begin position="327"/>
        <end position="350"/>
    </location>
</feature>
<keyword evidence="4 5" id="KW-0472">Membrane</keyword>
<gene>
    <name evidence="10" type="primary">csbX_1</name>
    <name evidence="8" type="ORF">BB215W447A_1983</name>
    <name evidence="10" type="ORF">BIFLH24_00209</name>
    <name evidence="9" type="ORF">LIP63_08615</name>
    <name evidence="7" type="ORF">NRBB51_1727</name>
</gene>
<dbReference type="EMBL" id="CP021392">
    <property type="protein sequence ID" value="AUD81809.1"/>
    <property type="molecule type" value="Genomic_DNA"/>
</dbReference>
<comment type="subcellular location">
    <subcellularLocation>
        <location evidence="1">Cell membrane</location>
        <topology evidence="1">Multi-pass membrane protein</topology>
    </subcellularLocation>
</comment>
<evidence type="ECO:0000259" key="6">
    <source>
        <dbReference type="PROSITE" id="PS50850"/>
    </source>
</evidence>
<dbReference type="OMA" id="GWRNTVM"/>
<reference evidence="10 13" key="2">
    <citation type="submission" date="2019-10" db="EMBL/GenBank/DDBJ databases">
        <authorList>
            <consortium name="Melissa Lawson"/>
            <person name="O'neill I."/>
        </authorList>
    </citation>
    <scope>NUCLEOTIDE SEQUENCE [LARGE SCALE GENOMIC DNA]</scope>
    <source>
        <strain evidence="10">LH_24</strain>
    </source>
</reference>
<dbReference type="InterPro" id="IPR036259">
    <property type="entry name" value="MFS_trans_sf"/>
</dbReference>